<evidence type="ECO:0000259" key="3">
    <source>
        <dbReference type="Pfam" id="PF07811"/>
    </source>
</evidence>
<sequence length="163" mass="16721">MVEGPRRPPPLASSRRGPAARPFHRLATPPLAGSRRDGQRGAAVVEFVFVSVLVVVLLLAVLQVAVYVHLRNVVTASAQEGARFAANADVPASAGADRTVAVVARATSRQTADGLVCSSALETDPSGLRLVVVRCSGAVPTLLAGLGSLLPVEVTGRAVEEAA</sequence>
<dbReference type="RefSeq" id="WP_012947401.1">
    <property type="nucleotide sequence ID" value="NC_013757.1"/>
</dbReference>
<organism evidence="4 5">
    <name type="scientific">Geodermatophilus obscurus (strain ATCC 25078 / DSM 43160 / JCM 3152 / CCUG 61914 / KCC A-0152 / KCTC 9177 / NBRC 13315 / NRRL B-3577 / G-20)</name>
    <dbReference type="NCBI Taxonomy" id="526225"/>
    <lineage>
        <taxon>Bacteria</taxon>
        <taxon>Bacillati</taxon>
        <taxon>Actinomycetota</taxon>
        <taxon>Actinomycetes</taxon>
        <taxon>Geodermatophilales</taxon>
        <taxon>Geodermatophilaceae</taxon>
        <taxon>Geodermatophilus</taxon>
    </lineage>
</organism>
<dbReference type="OrthoDB" id="5195699at2"/>
<dbReference type="Proteomes" id="UP000001382">
    <property type="component" value="Chromosome"/>
</dbReference>
<name>D2SAN1_GEOOG</name>
<proteinExistence type="predicted"/>
<keyword evidence="5" id="KW-1185">Reference proteome</keyword>
<dbReference type="eggNOG" id="ENOG5032ZKV">
    <property type="taxonomic scope" value="Bacteria"/>
</dbReference>
<keyword evidence="2" id="KW-1133">Transmembrane helix</keyword>
<protein>
    <submittedName>
        <fullName evidence="4">TadE family protein</fullName>
    </submittedName>
</protein>
<feature type="region of interest" description="Disordered" evidence="1">
    <location>
        <begin position="1"/>
        <end position="36"/>
    </location>
</feature>
<keyword evidence="2" id="KW-0472">Membrane</keyword>
<dbReference type="AlphaFoldDB" id="D2SAN1"/>
<gene>
    <name evidence="4" type="ordered locus">Gobs_1213</name>
</gene>
<reference evidence="4 5" key="1">
    <citation type="journal article" date="2010" name="Stand. Genomic Sci.">
        <title>Complete genome sequence of Geodermatophilus obscurus type strain (G-20).</title>
        <authorList>
            <person name="Ivanova N."/>
            <person name="Sikorski J."/>
            <person name="Jando M."/>
            <person name="Munk C."/>
            <person name="Lapidus A."/>
            <person name="Glavina Del Rio T."/>
            <person name="Copeland A."/>
            <person name="Tice H."/>
            <person name="Cheng J.-F."/>
            <person name="Lucas S."/>
            <person name="Chen F."/>
            <person name="Nolan M."/>
            <person name="Bruce D."/>
            <person name="Goodwin L."/>
            <person name="Pitluck S."/>
            <person name="Mavromatis K."/>
            <person name="Mikhailova N."/>
            <person name="Pati A."/>
            <person name="Chen A."/>
            <person name="Palaniappan K."/>
            <person name="Land M."/>
            <person name="Hauser L."/>
            <person name="Chang Y.-J."/>
            <person name="Jeffries C.D."/>
            <person name="Meincke L."/>
            <person name="Brettin T."/>
            <person name="Detter J.C."/>
            <person name="Detter J.C."/>
            <person name="Rohde M."/>
            <person name="Goeker M."/>
            <person name="Bristow J."/>
            <person name="Eisen J.A."/>
            <person name="Markowitz V."/>
            <person name="Hugenholtz P."/>
            <person name="Kyrpides N.C."/>
            <person name="Klenk H.-P."/>
        </authorList>
    </citation>
    <scope>NUCLEOTIDE SEQUENCE [LARGE SCALE GENOMIC DNA]</scope>
    <source>
        <strain evidence="5">ATCC 25078 / DSM 43160 / JCM 3152 / KCC A-0152 / KCTC 9177 / NBRC 13315 / NRRL B-3577 / G-20</strain>
    </source>
</reference>
<dbReference type="KEGG" id="gob:Gobs_1213"/>
<evidence type="ECO:0000256" key="1">
    <source>
        <dbReference type="SAM" id="MobiDB-lite"/>
    </source>
</evidence>
<dbReference type="STRING" id="526225.Gobs_1213"/>
<feature type="domain" description="TadE-like" evidence="3">
    <location>
        <begin position="41"/>
        <end position="83"/>
    </location>
</feature>
<reference evidence="5" key="2">
    <citation type="submission" date="2010-01" db="EMBL/GenBank/DDBJ databases">
        <title>The complete genome of Geodermatophilus obscurus DSM 43160.</title>
        <authorList>
            <consortium name="US DOE Joint Genome Institute (JGI-PGF)"/>
            <person name="Lucas S."/>
            <person name="Copeland A."/>
            <person name="Lapidus A."/>
            <person name="Glavina del Rio T."/>
            <person name="Dalin E."/>
            <person name="Tice H."/>
            <person name="Bruce D."/>
            <person name="Goodwin L."/>
            <person name="Pitluck S."/>
            <person name="Kyrpides N."/>
            <person name="Mavromatis K."/>
            <person name="Ivanova N."/>
            <person name="Munk A.C."/>
            <person name="Brettin T."/>
            <person name="Detter J.C."/>
            <person name="Han C."/>
            <person name="Larimer F."/>
            <person name="Land M."/>
            <person name="Hauser L."/>
            <person name="Markowitz V."/>
            <person name="Cheng J.-F."/>
            <person name="Hugenholtz P."/>
            <person name="Woyke T."/>
            <person name="Wu D."/>
            <person name="Jando M."/>
            <person name="Schneider S."/>
            <person name="Klenk H.-P."/>
            <person name="Eisen J.A."/>
        </authorList>
    </citation>
    <scope>NUCLEOTIDE SEQUENCE [LARGE SCALE GENOMIC DNA]</scope>
    <source>
        <strain evidence="5">ATCC 25078 / DSM 43160 / JCM 3152 / KCC A-0152 / KCTC 9177 / NBRC 13315 / NRRL B-3577 / G-20</strain>
    </source>
</reference>
<evidence type="ECO:0000256" key="2">
    <source>
        <dbReference type="SAM" id="Phobius"/>
    </source>
</evidence>
<dbReference type="EMBL" id="CP001867">
    <property type="protein sequence ID" value="ADB73960.1"/>
    <property type="molecule type" value="Genomic_DNA"/>
</dbReference>
<dbReference type="HOGENOM" id="CLU_123721_0_1_11"/>
<feature type="compositionally biased region" description="Low complexity" evidence="1">
    <location>
        <begin position="12"/>
        <end position="21"/>
    </location>
</feature>
<accession>D2SAN1</accession>
<dbReference type="InterPro" id="IPR012495">
    <property type="entry name" value="TadE-like_dom"/>
</dbReference>
<evidence type="ECO:0000313" key="5">
    <source>
        <dbReference type="Proteomes" id="UP000001382"/>
    </source>
</evidence>
<evidence type="ECO:0000313" key="4">
    <source>
        <dbReference type="EMBL" id="ADB73960.1"/>
    </source>
</evidence>
<feature type="transmembrane region" description="Helical" evidence="2">
    <location>
        <begin position="44"/>
        <end position="70"/>
    </location>
</feature>
<keyword evidence="2" id="KW-0812">Transmembrane</keyword>
<dbReference type="Pfam" id="PF07811">
    <property type="entry name" value="TadE"/>
    <property type="match status" value="1"/>
</dbReference>